<dbReference type="Gene3D" id="1.20.120.1490">
    <property type="match status" value="1"/>
</dbReference>
<comment type="caution">
    <text evidence="2">The sequence shown here is derived from an EMBL/GenBank/DDBJ whole genome shotgun (WGS) entry which is preliminary data.</text>
</comment>
<evidence type="ECO:0000313" key="2">
    <source>
        <dbReference type="EMBL" id="MCX8524097.1"/>
    </source>
</evidence>
<keyword evidence="1" id="KW-0472">Membrane</keyword>
<name>A0ABT3XSG3_9FLAO</name>
<keyword evidence="1" id="KW-1133">Transmembrane helix</keyword>
<protein>
    <recommendedName>
        <fullName evidence="4">Periplasmic heavy metal sensor</fullName>
    </recommendedName>
</protein>
<proteinExistence type="predicted"/>
<dbReference type="Proteomes" id="UP001073122">
    <property type="component" value="Unassembled WGS sequence"/>
</dbReference>
<keyword evidence="1" id="KW-0812">Transmembrane</keyword>
<dbReference type="RefSeq" id="WP_267265398.1">
    <property type="nucleotide sequence ID" value="NZ_JAOVZW010000010.1"/>
</dbReference>
<accession>A0ABT3XSG3</accession>
<dbReference type="EMBL" id="JAOVZW010000010">
    <property type="protein sequence ID" value="MCX8524097.1"/>
    <property type="molecule type" value="Genomic_DNA"/>
</dbReference>
<evidence type="ECO:0008006" key="4">
    <source>
        <dbReference type="Google" id="ProtNLM"/>
    </source>
</evidence>
<reference evidence="2" key="1">
    <citation type="submission" date="2022-10" db="EMBL/GenBank/DDBJ databases">
        <title>Chryseobacterium sp. nov., a novel bacterial species.</title>
        <authorList>
            <person name="Cao Y."/>
        </authorList>
    </citation>
    <scope>NUCLEOTIDE SEQUENCE</scope>
    <source>
        <strain evidence="2">CCTCC AB2015118</strain>
    </source>
</reference>
<sequence length="149" mass="17678">MSKNSFYIFIIIGLLASNLLLAVFIFMKKPPHHSGPRDLIIERLHFNENQVRKYDDLIVQHRMQIREKEHEMIGLKTQYYSLLKNSSQENRDSLVQQIGKVSMETEKINFKHFQDIKRICHPNQIKNFDDLIDEFESLFATGPKPPHER</sequence>
<evidence type="ECO:0000313" key="3">
    <source>
        <dbReference type="Proteomes" id="UP001073122"/>
    </source>
</evidence>
<feature type="transmembrane region" description="Helical" evidence="1">
    <location>
        <begin position="6"/>
        <end position="27"/>
    </location>
</feature>
<keyword evidence="3" id="KW-1185">Reference proteome</keyword>
<organism evidence="2 3">
    <name type="scientific">Chryseobacterium formosus</name>
    <dbReference type="NCBI Taxonomy" id="1537363"/>
    <lineage>
        <taxon>Bacteria</taxon>
        <taxon>Pseudomonadati</taxon>
        <taxon>Bacteroidota</taxon>
        <taxon>Flavobacteriia</taxon>
        <taxon>Flavobacteriales</taxon>
        <taxon>Weeksellaceae</taxon>
        <taxon>Chryseobacterium group</taxon>
        <taxon>Chryseobacterium</taxon>
    </lineage>
</organism>
<gene>
    <name evidence="2" type="ORF">OF897_09180</name>
</gene>
<evidence type="ECO:0000256" key="1">
    <source>
        <dbReference type="SAM" id="Phobius"/>
    </source>
</evidence>